<dbReference type="PANTHER" id="PTHR30437">
    <property type="entry name" value="TRANSCRIPTION ELONGATION FACTOR GREA"/>
    <property type="match status" value="1"/>
</dbReference>
<dbReference type="RefSeq" id="WP_149323179.1">
    <property type="nucleotide sequence ID" value="NZ_JARWAH010000004.1"/>
</dbReference>
<sequence length="135" mass="15037">MVARPPLIINRLDAERLQQLIDAAGEDVVALSLEEELERGEVLEPEQIPADVISMNSRVRFTDLTREREIIKTLVYPHALDATEDGVSVMAPVGAALLGLHVGDVIEWPLPGGKRTSLRVDAILWQPEREGQFHR</sequence>
<dbReference type="InterPro" id="IPR029462">
    <property type="entry name" value="Rnk_N"/>
</dbReference>
<dbReference type="InterPro" id="IPR023459">
    <property type="entry name" value="Tscrpt_elong_fac_GreA/B_fam"/>
</dbReference>
<dbReference type="GO" id="GO:0032784">
    <property type="term" value="P:regulation of DNA-templated transcription elongation"/>
    <property type="evidence" value="ECO:0007669"/>
    <property type="project" value="InterPro"/>
</dbReference>
<evidence type="ECO:0000313" key="4">
    <source>
        <dbReference type="Proteomes" id="UP000324260"/>
    </source>
</evidence>
<dbReference type="EMBL" id="VTPU01000018">
    <property type="protein sequence ID" value="TZG33618.1"/>
    <property type="molecule type" value="Genomic_DNA"/>
</dbReference>
<keyword evidence="4" id="KW-1185">Reference proteome</keyword>
<dbReference type="InterPro" id="IPR036953">
    <property type="entry name" value="GreA/GreB_C_sf"/>
</dbReference>
<dbReference type="GO" id="GO:0016301">
    <property type="term" value="F:kinase activity"/>
    <property type="evidence" value="ECO:0007669"/>
    <property type="project" value="UniProtKB-KW"/>
</dbReference>
<gene>
    <name evidence="3" type="ORF">FZZ93_15320</name>
</gene>
<proteinExistence type="predicted"/>
<dbReference type="NCBIfam" id="NF004396">
    <property type="entry name" value="PRK05753.1"/>
    <property type="match status" value="1"/>
</dbReference>
<dbReference type="Gene3D" id="3.10.50.30">
    <property type="entry name" value="Transcription elongation factor, GreA/GreB, C-terminal domain"/>
    <property type="match status" value="1"/>
</dbReference>
<reference evidence="3 4" key="1">
    <citation type="submission" date="2019-08" db="EMBL/GenBank/DDBJ databases">
        <title>Draft Genome Sequence of Halomonas eurihalina Isolated from Preserved Hide-surface.</title>
        <authorList>
            <person name="Hussain S.A."/>
            <person name="Xu A."/>
            <person name="Sarker M."/>
            <person name="Sommers C."/>
        </authorList>
    </citation>
    <scope>NUCLEOTIDE SEQUENCE [LARGE SCALE GENOMIC DNA]</scope>
    <source>
        <strain evidence="3 4">MS1</strain>
    </source>
</reference>
<dbReference type="AlphaFoldDB" id="A0A5D9CNM7"/>
<dbReference type="Gene3D" id="1.10.286.20">
    <property type="match status" value="1"/>
</dbReference>
<protein>
    <submittedName>
        <fullName evidence="3">Nucleoside diphosphate kinase regulator</fullName>
    </submittedName>
</protein>
<dbReference type="OrthoDB" id="192847at2"/>
<dbReference type="GO" id="GO:0003677">
    <property type="term" value="F:DNA binding"/>
    <property type="evidence" value="ECO:0007669"/>
    <property type="project" value="InterPro"/>
</dbReference>
<feature type="domain" description="Transcription elongation factor GreA/GreB C-terminal" evidence="1">
    <location>
        <begin position="49"/>
        <end position="120"/>
    </location>
</feature>
<dbReference type="GO" id="GO:0006354">
    <property type="term" value="P:DNA-templated transcription elongation"/>
    <property type="evidence" value="ECO:0007669"/>
    <property type="project" value="TreeGrafter"/>
</dbReference>
<name>A0A5D9CNM7_HALER</name>
<dbReference type="Pfam" id="PF14760">
    <property type="entry name" value="Rnk_N"/>
    <property type="match status" value="1"/>
</dbReference>
<evidence type="ECO:0000259" key="1">
    <source>
        <dbReference type="Pfam" id="PF01272"/>
    </source>
</evidence>
<dbReference type="FunFam" id="3.10.50.30:FF:000002">
    <property type="entry name" value="Regulator of nucleoside diphosphate kinase"/>
    <property type="match status" value="1"/>
</dbReference>
<comment type="caution">
    <text evidence="3">The sequence shown here is derived from an EMBL/GenBank/DDBJ whole genome shotgun (WGS) entry which is preliminary data.</text>
</comment>
<keyword evidence="3" id="KW-0418">Kinase</keyword>
<dbReference type="PANTHER" id="PTHR30437:SF5">
    <property type="entry name" value="REGULATOR OF NUCLEOSIDE DIPHOSPHATE KINASE"/>
    <property type="match status" value="1"/>
</dbReference>
<feature type="domain" description="Regulator of nucleoside diphosphate kinase N-terminal" evidence="2">
    <location>
        <begin position="5"/>
        <end position="42"/>
    </location>
</feature>
<evidence type="ECO:0000259" key="2">
    <source>
        <dbReference type="Pfam" id="PF14760"/>
    </source>
</evidence>
<dbReference type="InterPro" id="IPR001437">
    <property type="entry name" value="Tscrpt_elong_fac_GreA/B_C"/>
</dbReference>
<dbReference type="SUPFAM" id="SSF54534">
    <property type="entry name" value="FKBP-like"/>
    <property type="match status" value="1"/>
</dbReference>
<organism evidence="3 4">
    <name type="scientific">Halomonas eurihalina</name>
    <dbReference type="NCBI Taxonomy" id="42566"/>
    <lineage>
        <taxon>Bacteria</taxon>
        <taxon>Pseudomonadati</taxon>
        <taxon>Pseudomonadota</taxon>
        <taxon>Gammaproteobacteria</taxon>
        <taxon>Oceanospirillales</taxon>
        <taxon>Halomonadaceae</taxon>
        <taxon>Halomonas</taxon>
    </lineage>
</organism>
<dbReference type="GO" id="GO:0070063">
    <property type="term" value="F:RNA polymerase binding"/>
    <property type="evidence" value="ECO:0007669"/>
    <property type="project" value="InterPro"/>
</dbReference>
<keyword evidence="3" id="KW-0808">Transferase</keyword>
<evidence type="ECO:0000313" key="3">
    <source>
        <dbReference type="EMBL" id="TZG33618.1"/>
    </source>
</evidence>
<dbReference type="Proteomes" id="UP000324260">
    <property type="component" value="Unassembled WGS sequence"/>
</dbReference>
<accession>A0A5D9CNM7</accession>
<dbReference type="Pfam" id="PF01272">
    <property type="entry name" value="GreA_GreB"/>
    <property type="match status" value="1"/>
</dbReference>